<feature type="signal peptide" evidence="1">
    <location>
        <begin position="1"/>
        <end position="23"/>
    </location>
</feature>
<dbReference type="EMBL" id="SPMX01000020">
    <property type="protein sequence ID" value="NMQ05398.1"/>
    <property type="molecule type" value="Genomic_DNA"/>
</dbReference>
<keyword evidence="1" id="KW-0732">Signal</keyword>
<evidence type="ECO:0000256" key="1">
    <source>
        <dbReference type="SAM" id="SignalP"/>
    </source>
</evidence>
<proteinExistence type="predicted"/>
<feature type="chain" id="PRO_5046443208" description="Cohesin domain-containing protein" evidence="1">
    <location>
        <begin position="24"/>
        <end position="207"/>
    </location>
</feature>
<gene>
    <name evidence="2" type="ORF">E4Q08_08995</name>
</gene>
<evidence type="ECO:0008006" key="4">
    <source>
        <dbReference type="Google" id="ProtNLM"/>
    </source>
</evidence>
<name>A0ABX1T8I8_9PROT</name>
<evidence type="ECO:0000313" key="2">
    <source>
        <dbReference type="EMBL" id="NMQ05398.1"/>
    </source>
</evidence>
<protein>
    <recommendedName>
        <fullName evidence="4">Cohesin domain-containing protein</fullName>
    </recommendedName>
</protein>
<dbReference type="RefSeq" id="WP_169070145.1">
    <property type="nucleotide sequence ID" value="NZ_JAZKUC010000001.1"/>
</dbReference>
<accession>A0ABX1T8I8</accession>
<evidence type="ECO:0000313" key="3">
    <source>
        <dbReference type="Proteomes" id="UP000886469"/>
    </source>
</evidence>
<dbReference type="Gene3D" id="2.60.40.680">
    <property type="match status" value="1"/>
</dbReference>
<dbReference type="SUPFAM" id="SSF49384">
    <property type="entry name" value="Carbohydrate-binding domain"/>
    <property type="match status" value="1"/>
</dbReference>
<sequence length="207" mass="21914">MKKIKLIAPIAALLLGISGPASGKLVFNLDFGQDGNYETSWNLALNDTIRADLYVSNVPNPGLISMGFDLVYNLSHLQVASASVASIWELGWVNSTAPEVEAGGGQVSFPPLAGDRILLASVEFTSSAYGMSTLSLYDSDRGGFFDDFVLENGTVLDDDLASGIVLAQVNTPNLIPLPGTLALLAPGLVALLASRSRMKLIDEEKRS</sequence>
<reference evidence="2" key="1">
    <citation type="submission" date="2019-03" db="EMBL/GenBank/DDBJ databases">
        <title>Metabolic reconstructions from genomes of highly enriched 'Candidatus Accumulibacter' and 'Candidatus Competibacter' bioreactor populations.</title>
        <authorList>
            <person name="Annavajhala M.K."/>
            <person name="Welles L."/>
            <person name="Abbas B."/>
            <person name="Sorokin D."/>
            <person name="Park H."/>
            <person name="Van Loosdrecht M."/>
            <person name="Chandran K."/>
        </authorList>
    </citation>
    <scope>NUCLEOTIDE SEQUENCE</scope>
    <source>
        <strain evidence="2">SBR_L</strain>
    </source>
</reference>
<keyword evidence="3" id="KW-1185">Reference proteome</keyword>
<dbReference type="InterPro" id="IPR008965">
    <property type="entry name" value="CBM2/CBM3_carb-bd_dom_sf"/>
</dbReference>
<comment type="caution">
    <text evidence="2">The sequence shown here is derived from an EMBL/GenBank/DDBJ whole genome shotgun (WGS) entry which is preliminary data.</text>
</comment>
<organism evidence="2 3">
    <name type="scientific">Candidatus Accumulibacter contiguus</name>
    <dbReference type="NCBI Taxonomy" id="2954381"/>
    <lineage>
        <taxon>Bacteria</taxon>
        <taxon>Pseudomonadati</taxon>
        <taxon>Pseudomonadota</taxon>
        <taxon>Betaproteobacteria</taxon>
        <taxon>Candidatus Accumulibacter</taxon>
    </lineage>
</organism>
<dbReference type="Proteomes" id="UP000886469">
    <property type="component" value="Unassembled WGS sequence"/>
</dbReference>